<evidence type="ECO:0000256" key="5">
    <source>
        <dbReference type="ARBA" id="ARBA00023315"/>
    </source>
</evidence>
<keyword evidence="6" id="KW-0961">Cell wall biogenesis/degradation</keyword>
<organism evidence="7 8">
    <name type="scientific">Bulleidia extructa W1219</name>
    <dbReference type="NCBI Taxonomy" id="679192"/>
    <lineage>
        <taxon>Bacteria</taxon>
        <taxon>Bacillati</taxon>
        <taxon>Bacillota</taxon>
        <taxon>Erysipelotrichia</taxon>
        <taxon>Erysipelotrichales</taxon>
        <taxon>Erysipelotrichaceae</taxon>
        <taxon>Bulleidia</taxon>
    </lineage>
</organism>
<dbReference type="EMBL" id="ADFR01000014">
    <property type="protein sequence ID" value="EFC05403.1"/>
    <property type="molecule type" value="Genomic_DNA"/>
</dbReference>
<dbReference type="Gene3D" id="1.20.58.90">
    <property type="match status" value="1"/>
</dbReference>
<dbReference type="PANTHER" id="PTHR36174">
    <property type="entry name" value="LIPID II:GLYCINE GLYCYLTRANSFERASE"/>
    <property type="match status" value="1"/>
</dbReference>
<keyword evidence="8" id="KW-1185">Reference proteome</keyword>
<dbReference type="GO" id="GO:0016755">
    <property type="term" value="F:aminoacyltransferase activity"/>
    <property type="evidence" value="ECO:0007669"/>
    <property type="project" value="InterPro"/>
</dbReference>
<evidence type="ECO:0000256" key="1">
    <source>
        <dbReference type="ARBA" id="ARBA00009943"/>
    </source>
</evidence>
<accession>D2MPV0</accession>
<evidence type="ECO:0000313" key="8">
    <source>
        <dbReference type="Proteomes" id="UP000005017"/>
    </source>
</evidence>
<gene>
    <name evidence="7" type="ORF">HMPREF9013_0338</name>
</gene>
<evidence type="ECO:0000256" key="2">
    <source>
        <dbReference type="ARBA" id="ARBA00022679"/>
    </source>
</evidence>
<dbReference type="AlphaFoldDB" id="D2MPV0"/>
<evidence type="ECO:0000256" key="4">
    <source>
        <dbReference type="ARBA" id="ARBA00022984"/>
    </source>
</evidence>
<keyword evidence="5" id="KW-0012">Acyltransferase</keyword>
<dbReference type="PROSITE" id="PS51191">
    <property type="entry name" value="FEMABX"/>
    <property type="match status" value="1"/>
</dbReference>
<evidence type="ECO:0000313" key="7">
    <source>
        <dbReference type="EMBL" id="EFC05403.1"/>
    </source>
</evidence>
<dbReference type="Pfam" id="PF02388">
    <property type="entry name" value="FemAB"/>
    <property type="match status" value="1"/>
</dbReference>
<sequence length="410" mass="48401">MSYQFRSDISPKEFDAFVHQSAQNNLFQESSWAAIKNNWVSFLTGIYDDQRLVGTGLVLMRRLFGPYQLFYLPRGPILDVQNEAQVTFYFQELKKFAKSKKAIAIRFDPYLISRSYPYEQRKQKPERQLEDYIALLKKLGIQHKGYTVLMEESTQPRFNACKHVEEDFFSKLPNQTRRYVRFTKEKGIRVLEGSQYIDELAKSMHYTELRKKIALRSEDYFKHMLEVYKDRSISMIAVLNFPKQIAHLKQEISEMETKLEQENLPRRQLEKVNQTLTKDRKELVICESLYQKEGKDEVVTCGLLGAYNNGVMELFYMGNHPDYLHFYSSFRLYYEAIQRCAELKIPYCSFGGIEGTLEDGLTMFKSKWNMEVEELLGEFNMVLNPVLYIGFDRLYPKLRALVAKRRGKNK</sequence>
<keyword evidence="2" id="KW-0808">Transferase</keyword>
<comment type="caution">
    <text evidence="7">The sequence shown here is derived from an EMBL/GenBank/DDBJ whole genome shotgun (WGS) entry which is preliminary data.</text>
</comment>
<comment type="similarity">
    <text evidence="1">Belongs to the FemABX family.</text>
</comment>
<keyword evidence="3" id="KW-0133">Cell shape</keyword>
<dbReference type="InterPro" id="IPR050644">
    <property type="entry name" value="PG_Glycine_Bridge_Synth"/>
</dbReference>
<dbReference type="InterPro" id="IPR016181">
    <property type="entry name" value="Acyl_CoA_acyltransferase"/>
</dbReference>
<dbReference type="SUPFAM" id="SSF55729">
    <property type="entry name" value="Acyl-CoA N-acyltransferases (Nat)"/>
    <property type="match status" value="2"/>
</dbReference>
<dbReference type="InterPro" id="IPR003447">
    <property type="entry name" value="FEMABX"/>
</dbReference>
<dbReference type="OrthoDB" id="2173585at2"/>
<protein>
    <submittedName>
        <fullName evidence="7">FemAB family protein</fullName>
    </submittedName>
</protein>
<name>D2MPV0_9FIRM</name>
<evidence type="ECO:0000256" key="6">
    <source>
        <dbReference type="ARBA" id="ARBA00023316"/>
    </source>
</evidence>
<dbReference type="RefSeq" id="WP_006627413.1">
    <property type="nucleotide sequence ID" value="NZ_ADFR01000014.1"/>
</dbReference>
<dbReference type="Proteomes" id="UP000005017">
    <property type="component" value="Unassembled WGS sequence"/>
</dbReference>
<dbReference type="Gene3D" id="3.40.630.30">
    <property type="match status" value="2"/>
</dbReference>
<reference evidence="8" key="1">
    <citation type="submission" date="2009-12" db="EMBL/GenBank/DDBJ databases">
        <title>Sequence of Clostridiales genomosp. BVAB3 str. UPII9-5.</title>
        <authorList>
            <person name="Madupu R."/>
            <person name="Durkin A.S."/>
            <person name="Torralba M."/>
            <person name="Methe B."/>
            <person name="Sutton G.G."/>
            <person name="Strausberg R.L."/>
            <person name="Nelson K.E."/>
        </authorList>
    </citation>
    <scope>NUCLEOTIDE SEQUENCE [LARGE SCALE GENOMIC DNA]</scope>
    <source>
        <strain evidence="8">W1219</strain>
    </source>
</reference>
<dbReference type="GO" id="GO:0008360">
    <property type="term" value="P:regulation of cell shape"/>
    <property type="evidence" value="ECO:0007669"/>
    <property type="project" value="UniProtKB-KW"/>
</dbReference>
<proteinExistence type="inferred from homology"/>
<keyword evidence="4" id="KW-0573">Peptidoglycan synthesis</keyword>
<dbReference type="PANTHER" id="PTHR36174:SF1">
    <property type="entry name" value="LIPID II:GLYCINE GLYCYLTRANSFERASE"/>
    <property type="match status" value="1"/>
</dbReference>
<dbReference type="GO" id="GO:0009252">
    <property type="term" value="P:peptidoglycan biosynthetic process"/>
    <property type="evidence" value="ECO:0007669"/>
    <property type="project" value="UniProtKB-KW"/>
</dbReference>
<evidence type="ECO:0000256" key="3">
    <source>
        <dbReference type="ARBA" id="ARBA00022960"/>
    </source>
</evidence>
<dbReference type="STRING" id="679192.HMPREF9013_0338"/>
<dbReference type="eggNOG" id="COG2348">
    <property type="taxonomic scope" value="Bacteria"/>
</dbReference>
<dbReference type="GO" id="GO:0071555">
    <property type="term" value="P:cell wall organization"/>
    <property type="evidence" value="ECO:0007669"/>
    <property type="project" value="UniProtKB-KW"/>
</dbReference>